<evidence type="ECO:0000256" key="3">
    <source>
        <dbReference type="ARBA" id="ARBA00023163"/>
    </source>
</evidence>
<dbReference type="InterPro" id="IPR000551">
    <property type="entry name" value="MerR-type_HTH_dom"/>
</dbReference>
<gene>
    <name evidence="5" type="ORF">N802_04415</name>
</gene>
<dbReference type="CDD" id="cd01104">
    <property type="entry name" value="HTH_MlrA-CarA"/>
    <property type="match status" value="1"/>
</dbReference>
<dbReference type="PANTHER" id="PTHR30204:SF67">
    <property type="entry name" value="HTH-TYPE TRANSCRIPTIONAL REGULATOR MLRA-RELATED"/>
    <property type="match status" value="1"/>
</dbReference>
<reference evidence="5 6" key="1">
    <citation type="submission" date="2013-08" db="EMBL/GenBank/DDBJ databases">
        <title>The genome sequence of Knoellia sinensis.</title>
        <authorList>
            <person name="Zhu W."/>
            <person name="Wang G."/>
        </authorList>
    </citation>
    <scope>NUCLEOTIDE SEQUENCE [LARGE SCALE GENOMIC DNA]</scope>
    <source>
        <strain evidence="5 6">KCTC 19936</strain>
    </source>
</reference>
<keyword evidence="2" id="KW-0238">DNA-binding</keyword>
<dbReference type="AlphaFoldDB" id="A0A0A0J3R1"/>
<protein>
    <submittedName>
        <fullName evidence="5">Transcriptional regulator</fullName>
    </submittedName>
</protein>
<keyword evidence="1" id="KW-0805">Transcription regulation</keyword>
<organism evidence="5 6">
    <name type="scientific">Knoellia sinensis KCTC 19936</name>
    <dbReference type="NCBI Taxonomy" id="1385520"/>
    <lineage>
        <taxon>Bacteria</taxon>
        <taxon>Bacillati</taxon>
        <taxon>Actinomycetota</taxon>
        <taxon>Actinomycetes</taxon>
        <taxon>Micrococcales</taxon>
        <taxon>Intrasporangiaceae</taxon>
        <taxon>Knoellia</taxon>
    </lineage>
</organism>
<dbReference type="Pfam" id="PF02607">
    <property type="entry name" value="B12-binding_2"/>
    <property type="match status" value="1"/>
</dbReference>
<dbReference type="STRING" id="1385520.N802_04415"/>
<dbReference type="SUPFAM" id="SSF52242">
    <property type="entry name" value="Cobalamin (vitamin B12)-binding domain"/>
    <property type="match status" value="1"/>
</dbReference>
<dbReference type="InterPro" id="IPR047057">
    <property type="entry name" value="MerR_fam"/>
</dbReference>
<dbReference type="PROSITE" id="PS50937">
    <property type="entry name" value="HTH_MERR_2"/>
    <property type="match status" value="1"/>
</dbReference>
<dbReference type="GO" id="GO:0003700">
    <property type="term" value="F:DNA-binding transcription factor activity"/>
    <property type="evidence" value="ECO:0007669"/>
    <property type="project" value="InterPro"/>
</dbReference>
<dbReference type="InterPro" id="IPR036594">
    <property type="entry name" value="Meth_synthase_dom"/>
</dbReference>
<keyword evidence="3" id="KW-0804">Transcription</keyword>
<evidence type="ECO:0000256" key="1">
    <source>
        <dbReference type="ARBA" id="ARBA00023015"/>
    </source>
</evidence>
<dbReference type="eggNOG" id="COG5012">
    <property type="taxonomic scope" value="Bacteria"/>
</dbReference>
<dbReference type="SUPFAM" id="SSF46955">
    <property type="entry name" value="Putative DNA-binding domain"/>
    <property type="match status" value="1"/>
</dbReference>
<comment type="caution">
    <text evidence="5">The sequence shown here is derived from an EMBL/GenBank/DDBJ whole genome shotgun (WGS) entry which is preliminary data.</text>
</comment>
<dbReference type="GO" id="GO:0046872">
    <property type="term" value="F:metal ion binding"/>
    <property type="evidence" value="ECO:0007669"/>
    <property type="project" value="InterPro"/>
</dbReference>
<evidence type="ECO:0000313" key="5">
    <source>
        <dbReference type="EMBL" id="KGN31339.1"/>
    </source>
</evidence>
<evidence type="ECO:0000313" key="6">
    <source>
        <dbReference type="Proteomes" id="UP000030002"/>
    </source>
</evidence>
<dbReference type="OrthoDB" id="9800334at2"/>
<keyword evidence="6" id="KW-1185">Reference proteome</keyword>
<evidence type="ECO:0000259" key="4">
    <source>
        <dbReference type="PROSITE" id="PS50937"/>
    </source>
</evidence>
<dbReference type="Gene3D" id="3.40.50.280">
    <property type="entry name" value="Cobalamin-binding domain"/>
    <property type="match status" value="1"/>
</dbReference>
<proteinExistence type="predicted"/>
<evidence type="ECO:0000256" key="2">
    <source>
        <dbReference type="ARBA" id="ARBA00023125"/>
    </source>
</evidence>
<sequence length="314" mass="32408">MYTIKRVAELTGVGLSTLRAWERRYGVVTPQRSDGHYRLYTDADVRTIAIMAALVHDGWSAGEAAAETLQRVTGSVEHLEHLESGADPAGADGAGTEALGELIRAADNLQAPEVAALLDRGLASGGTFEEVANRWLMPTLIGVGEAWADGRLSVAGEHLVSYAVQRRLAAFYESASGRGAGPLVVFGLPPGARHELGILTFAVAARRAGVSTAYVGADLPGDTWESAVQTRRAAAVVMAVPRLADVVAAQGVVDRLRAGSPDLVIGVGGRHQDDVSGVTHLGHDFAAGAALLQSEVSTAATGGQGSGKSGPSMS</sequence>
<dbReference type="GO" id="GO:0031419">
    <property type="term" value="F:cobalamin binding"/>
    <property type="evidence" value="ECO:0007669"/>
    <property type="project" value="InterPro"/>
</dbReference>
<dbReference type="SMART" id="SM00422">
    <property type="entry name" value="HTH_MERR"/>
    <property type="match status" value="1"/>
</dbReference>
<dbReference type="PANTHER" id="PTHR30204">
    <property type="entry name" value="REDOX-CYCLING DRUG-SENSING TRANSCRIPTIONAL ACTIVATOR SOXR"/>
    <property type="match status" value="1"/>
</dbReference>
<dbReference type="InterPro" id="IPR003759">
    <property type="entry name" value="Cbl-bd_cap"/>
</dbReference>
<dbReference type="InterPro" id="IPR036724">
    <property type="entry name" value="Cobalamin-bd_sf"/>
</dbReference>
<dbReference type="Pfam" id="PF13411">
    <property type="entry name" value="MerR_1"/>
    <property type="match status" value="1"/>
</dbReference>
<feature type="domain" description="HTH merR-type" evidence="4">
    <location>
        <begin position="1"/>
        <end position="72"/>
    </location>
</feature>
<dbReference type="InterPro" id="IPR009061">
    <property type="entry name" value="DNA-bd_dom_put_sf"/>
</dbReference>
<dbReference type="Gene3D" id="1.10.1660.10">
    <property type="match status" value="1"/>
</dbReference>
<dbReference type="GO" id="GO:0003677">
    <property type="term" value="F:DNA binding"/>
    <property type="evidence" value="ECO:0007669"/>
    <property type="project" value="UniProtKB-KW"/>
</dbReference>
<dbReference type="eggNOG" id="COG0789">
    <property type="taxonomic scope" value="Bacteria"/>
</dbReference>
<dbReference type="EMBL" id="AVPJ01000012">
    <property type="protein sequence ID" value="KGN31339.1"/>
    <property type="molecule type" value="Genomic_DNA"/>
</dbReference>
<accession>A0A0A0J3R1</accession>
<dbReference type="Proteomes" id="UP000030002">
    <property type="component" value="Unassembled WGS sequence"/>
</dbReference>
<name>A0A0A0J3R1_9MICO</name>
<dbReference type="Gene3D" id="1.10.1240.10">
    <property type="entry name" value="Methionine synthase domain"/>
    <property type="match status" value="1"/>
</dbReference>
<dbReference type="RefSeq" id="WP_084072244.1">
    <property type="nucleotide sequence ID" value="NZ_AVPJ01000012.1"/>
</dbReference>